<evidence type="ECO:0000259" key="1">
    <source>
        <dbReference type="Pfam" id="PF02129"/>
    </source>
</evidence>
<dbReference type="STRING" id="1406858.GCA_000710895_04091"/>
<dbReference type="EMBL" id="UGRY01000007">
    <property type="protein sequence ID" value="SUD49474.1"/>
    <property type="molecule type" value="Genomic_DNA"/>
</dbReference>
<dbReference type="RefSeq" id="WP_039814651.1">
    <property type="nucleotide sequence ID" value="NZ_UGRY01000007.1"/>
</dbReference>
<dbReference type="InterPro" id="IPR029058">
    <property type="entry name" value="AB_hydrolase_fold"/>
</dbReference>
<dbReference type="AlphaFoldDB" id="A0A379JM98"/>
<accession>A0A379JM98</accession>
<dbReference type="Gene3D" id="3.40.50.1820">
    <property type="entry name" value="alpha/beta hydrolase"/>
    <property type="match status" value="1"/>
</dbReference>
<dbReference type="GO" id="GO:0016787">
    <property type="term" value="F:hydrolase activity"/>
    <property type="evidence" value="ECO:0007669"/>
    <property type="project" value="InterPro"/>
</dbReference>
<dbReference type="Proteomes" id="UP000255467">
    <property type="component" value="Unassembled WGS sequence"/>
</dbReference>
<name>A0A379JM98_9NOCA</name>
<protein>
    <recommendedName>
        <fullName evidence="1">Xaa-Pro dipeptidyl-peptidase-like domain-containing protein</fullName>
    </recommendedName>
</protein>
<organism evidence="2 3">
    <name type="scientific">Nocardia otitidiscaviarum</name>
    <dbReference type="NCBI Taxonomy" id="1823"/>
    <lineage>
        <taxon>Bacteria</taxon>
        <taxon>Bacillati</taxon>
        <taxon>Actinomycetota</taxon>
        <taxon>Actinomycetes</taxon>
        <taxon>Mycobacteriales</taxon>
        <taxon>Nocardiaceae</taxon>
        <taxon>Nocardia</taxon>
    </lineage>
</organism>
<gene>
    <name evidence="2" type="ORF">NCTC1934_06828</name>
</gene>
<reference evidence="2 3" key="1">
    <citation type="submission" date="2018-06" db="EMBL/GenBank/DDBJ databases">
        <authorList>
            <consortium name="Pathogen Informatics"/>
            <person name="Doyle S."/>
        </authorList>
    </citation>
    <scope>NUCLEOTIDE SEQUENCE [LARGE SCALE GENOMIC DNA]</scope>
    <source>
        <strain evidence="2 3">NCTC1934</strain>
    </source>
</reference>
<evidence type="ECO:0000313" key="2">
    <source>
        <dbReference type="EMBL" id="SUD49474.1"/>
    </source>
</evidence>
<feature type="domain" description="Xaa-Pro dipeptidyl-peptidase-like" evidence="1">
    <location>
        <begin position="36"/>
        <end position="104"/>
    </location>
</feature>
<dbReference type="InterPro" id="IPR000383">
    <property type="entry name" value="Xaa-Pro-like_dom"/>
</dbReference>
<keyword evidence="3" id="KW-1185">Reference proteome</keyword>
<dbReference type="SUPFAM" id="SSF53474">
    <property type="entry name" value="alpha/beta-Hydrolases"/>
    <property type="match status" value="1"/>
</dbReference>
<evidence type="ECO:0000313" key="3">
    <source>
        <dbReference type="Proteomes" id="UP000255467"/>
    </source>
</evidence>
<sequence length="105" mass="10749">MSTGGAGADHPLVRRQSTIGFVLSQLTSGRDGEEIRPWWVGADGPHPVLVEYDGYSAGSDPDIGRDWLAEGYAIVGVNVPGTGCSTGVNHIVDETVGAAGAAAVE</sequence>
<dbReference type="Pfam" id="PF02129">
    <property type="entry name" value="Peptidase_S15"/>
    <property type="match status" value="1"/>
</dbReference>
<proteinExistence type="predicted"/>